<dbReference type="EMBL" id="ABVQ01000037">
    <property type="protein sequence ID" value="EEC56321.1"/>
    <property type="molecule type" value="Genomic_DNA"/>
</dbReference>
<dbReference type="AlphaFoldDB" id="B7AVT0"/>
<keyword evidence="2" id="KW-1133">Transmembrane helix</keyword>
<evidence type="ECO:0000256" key="1">
    <source>
        <dbReference type="SAM" id="MobiDB-lite"/>
    </source>
</evidence>
<dbReference type="Proteomes" id="UP000003136">
    <property type="component" value="Unassembled WGS sequence"/>
</dbReference>
<feature type="region of interest" description="Disordered" evidence="1">
    <location>
        <begin position="257"/>
        <end position="390"/>
    </location>
</feature>
<reference evidence="3 4" key="2">
    <citation type="submission" date="2008-11" db="EMBL/GenBank/DDBJ databases">
        <authorList>
            <person name="Fulton L."/>
            <person name="Clifton S."/>
            <person name="Fulton B."/>
            <person name="Xu J."/>
            <person name="Minx P."/>
            <person name="Pepin K.H."/>
            <person name="Johnson M."/>
            <person name="Bhonagiri V."/>
            <person name="Nash W.E."/>
            <person name="Mardis E.R."/>
            <person name="Wilson R.K."/>
        </authorList>
    </citation>
    <scope>NUCLEOTIDE SEQUENCE [LARGE SCALE GENOMIC DNA]</scope>
    <source>
        <strain evidence="3 4">ATCC 43243</strain>
    </source>
</reference>
<evidence type="ECO:0000313" key="3">
    <source>
        <dbReference type="EMBL" id="EEC56321.1"/>
    </source>
</evidence>
<organism evidence="3 4">
    <name type="scientific">[Bacteroides] pectinophilus ATCC 43243</name>
    <dbReference type="NCBI Taxonomy" id="483218"/>
    <lineage>
        <taxon>Bacteria</taxon>
        <taxon>Bacillati</taxon>
        <taxon>Bacillota</taxon>
        <taxon>Clostridia</taxon>
        <taxon>Eubacteriales</taxon>
    </lineage>
</organism>
<name>B7AVT0_9FIRM</name>
<keyword evidence="2" id="KW-0472">Membrane</keyword>
<proteinExistence type="predicted"/>
<feature type="transmembrane region" description="Helical" evidence="2">
    <location>
        <begin position="564"/>
        <end position="585"/>
    </location>
</feature>
<evidence type="ECO:0000313" key="4">
    <source>
        <dbReference type="Proteomes" id="UP000003136"/>
    </source>
</evidence>
<protein>
    <submittedName>
        <fullName evidence="3">Uncharacterized protein</fullName>
    </submittedName>
</protein>
<dbReference type="HOGENOM" id="CLU_459056_0_0_9"/>
<keyword evidence="2" id="KW-0812">Transmembrane</keyword>
<feature type="compositionally biased region" description="Low complexity" evidence="1">
    <location>
        <begin position="264"/>
        <end position="390"/>
    </location>
</feature>
<keyword evidence="4" id="KW-1185">Reference proteome</keyword>
<reference evidence="3 4" key="1">
    <citation type="submission" date="2008-11" db="EMBL/GenBank/DDBJ databases">
        <title>Draft genome sequence of Bacteroides pectinophilus (ATCC 43243).</title>
        <authorList>
            <person name="Sudarsanam P."/>
            <person name="Ley R."/>
            <person name="Guruge J."/>
            <person name="Turnbaugh P.J."/>
            <person name="Mahowald M."/>
            <person name="Liep D."/>
            <person name="Gordon J."/>
        </authorList>
    </citation>
    <scope>NUCLEOTIDE SEQUENCE [LARGE SCALE GENOMIC DNA]</scope>
    <source>
        <strain evidence="3 4">ATCC 43243</strain>
    </source>
</reference>
<evidence type="ECO:0000256" key="2">
    <source>
        <dbReference type="SAM" id="Phobius"/>
    </source>
</evidence>
<comment type="caution">
    <text evidence="3">The sequence shown here is derived from an EMBL/GenBank/DDBJ whole genome shotgun (WGS) entry which is preliminary data.</text>
</comment>
<gene>
    <name evidence="3" type="ORF">BACPEC_02830</name>
</gene>
<accession>B7AVT0</accession>
<sequence>MMELHMYSLRIIHQDKGRTILKKYNNGVWQQVDVIEGYTANAPALGVAGGSLYALIDNNGKSAKLYKLIDGRLTETGEAIDVNSINSPEIFDYNGVPAVAYGNFSFSNGSSNAAVLENGKWHNIMSDTSAYSVSNAVAVSDGVTYILNTYNSGDKIAKLRVIDANGSTDTYKLNGISQGASSGSISVDSGYVYISVVEDGNAITYTASADDLSKFTKLGGTTYSPAGGVSTVISNRVVYSAVVPEVRGTMDVRSYKALDKQDTTKPQPTTTAQAATKPQPTTTAQATTKPQPTTTAQAATKPQPTTTAQAATKPQPTTTAQAATKPQPTTTAQAATKPQPTTTAQAVTKPQPTTTAQATTKPQPTTTAQTASDTTGNSDDNNGADDSAKAGNAAASTAASGSLNVSGINATVSVKNGTVIKNAAGIAVNSGNVYLRAIPKTAGQSEADRIRQAVANQNMDLGNMQFVYYEVELVDAAGNPLTFDGNITVTFAYPEGTDAQTYTFKVLHLLKSGVLDVMDPYVISDGLSVEVSELSPFAIAYKEAASDVVQTGENVSSTQTGDRAPVVILMALIAVSAAVLLGITYSSKNRKSER</sequence>
<dbReference type="STRING" id="483218.BACPEC_02830"/>